<dbReference type="STRING" id="1077936.SAMN05421545_3922"/>
<evidence type="ECO:0000256" key="1">
    <source>
        <dbReference type="ARBA" id="ARBA00008635"/>
    </source>
</evidence>
<protein>
    <submittedName>
        <fullName evidence="4">Uncharacterized damage-inducible protein DinB (Forms a four-helix bundle)</fullName>
    </submittedName>
</protein>
<dbReference type="RefSeq" id="WP_076423310.1">
    <property type="nucleotide sequence ID" value="NZ_FTNM01000007.1"/>
</dbReference>
<dbReference type="Gene3D" id="1.20.120.450">
    <property type="entry name" value="dinb family like domain"/>
    <property type="match status" value="1"/>
</dbReference>
<dbReference type="GO" id="GO:0046872">
    <property type="term" value="F:metal ion binding"/>
    <property type="evidence" value="ECO:0007669"/>
    <property type="project" value="UniProtKB-KW"/>
</dbReference>
<organism evidence="4 5">
    <name type="scientific">Pontibacter lucknowensis</name>
    <dbReference type="NCBI Taxonomy" id="1077936"/>
    <lineage>
        <taxon>Bacteria</taxon>
        <taxon>Pseudomonadati</taxon>
        <taxon>Bacteroidota</taxon>
        <taxon>Cytophagia</taxon>
        <taxon>Cytophagales</taxon>
        <taxon>Hymenobacteraceae</taxon>
        <taxon>Pontibacter</taxon>
    </lineage>
</organism>
<reference evidence="5" key="1">
    <citation type="submission" date="2017-01" db="EMBL/GenBank/DDBJ databases">
        <authorList>
            <person name="Varghese N."/>
            <person name="Submissions S."/>
        </authorList>
    </citation>
    <scope>NUCLEOTIDE SEQUENCE [LARGE SCALE GENOMIC DNA]</scope>
    <source>
        <strain evidence="5">DM9</strain>
    </source>
</reference>
<keyword evidence="2 3" id="KW-0479">Metal-binding</keyword>
<dbReference type="PANTHER" id="PTHR37302">
    <property type="entry name" value="SLR1116 PROTEIN"/>
    <property type="match status" value="1"/>
</dbReference>
<name>A0A1N7BD82_9BACT</name>
<feature type="binding site" evidence="3">
    <location>
        <position position="130"/>
    </location>
    <ligand>
        <name>a divalent metal cation</name>
        <dbReference type="ChEBI" id="CHEBI:60240"/>
    </ligand>
</feature>
<dbReference type="SUPFAM" id="SSF109854">
    <property type="entry name" value="DinB/YfiT-like putative metalloenzymes"/>
    <property type="match status" value="1"/>
</dbReference>
<dbReference type="Pfam" id="PF05163">
    <property type="entry name" value="DinB"/>
    <property type="match status" value="1"/>
</dbReference>
<evidence type="ECO:0000313" key="5">
    <source>
        <dbReference type="Proteomes" id="UP000185924"/>
    </source>
</evidence>
<keyword evidence="5" id="KW-1185">Reference proteome</keyword>
<evidence type="ECO:0000313" key="4">
    <source>
        <dbReference type="EMBL" id="SIR49321.1"/>
    </source>
</evidence>
<dbReference type="InterPro" id="IPR034660">
    <property type="entry name" value="DinB/YfiT-like"/>
</dbReference>
<evidence type="ECO:0000256" key="2">
    <source>
        <dbReference type="ARBA" id="ARBA00022723"/>
    </source>
</evidence>
<accession>A0A1N7BD82</accession>
<dbReference type="InterPro" id="IPR007837">
    <property type="entry name" value="DinB"/>
</dbReference>
<proteinExistence type="inferred from homology"/>
<feature type="binding site" evidence="3">
    <location>
        <position position="134"/>
    </location>
    <ligand>
        <name>a divalent metal cation</name>
        <dbReference type="ChEBI" id="CHEBI:60240"/>
    </ligand>
</feature>
<feature type="binding site" evidence="3">
    <location>
        <position position="49"/>
    </location>
    <ligand>
        <name>a divalent metal cation</name>
        <dbReference type="ChEBI" id="CHEBI:60240"/>
    </ligand>
</feature>
<dbReference type="PANTHER" id="PTHR37302:SF3">
    <property type="entry name" value="DAMAGE-INDUCIBLE PROTEIN DINB"/>
    <property type="match status" value="1"/>
</dbReference>
<dbReference type="EMBL" id="FTNM01000007">
    <property type="protein sequence ID" value="SIR49321.1"/>
    <property type="molecule type" value="Genomic_DNA"/>
</dbReference>
<sequence length="156" mass="17997">MESIMSLQYDWVRGSREVLLQYCETISAADFCQENSSFGRGSIRNLLVHIANTYEFWLGEQALQKEVAFTSYEAVQNIKDAWLLFQEIDKLVEEFVASFGRSYLTNLEVSINDTSTKANPLKLFTHVITHEYHHKGQILSLSRHLGYVPVDTDIMR</sequence>
<evidence type="ECO:0000256" key="3">
    <source>
        <dbReference type="PIRSR" id="PIRSR607837-1"/>
    </source>
</evidence>
<comment type="similarity">
    <text evidence="1">Belongs to the DinB family.</text>
</comment>
<dbReference type="AlphaFoldDB" id="A0A1N7BD82"/>
<dbReference type="Proteomes" id="UP000185924">
    <property type="component" value="Unassembled WGS sequence"/>
</dbReference>
<gene>
    <name evidence="4" type="ORF">SAMN05421545_3922</name>
</gene>